<dbReference type="PATRIC" id="fig|69.6.peg.5277"/>
<proteinExistence type="predicted"/>
<evidence type="ECO:0000313" key="2">
    <source>
        <dbReference type="Proteomes" id="UP000061569"/>
    </source>
</evidence>
<gene>
    <name evidence="1" type="ORF">GLE_5362</name>
</gene>
<dbReference type="EMBL" id="CP013140">
    <property type="protein sequence ID" value="ALN60703.1"/>
    <property type="molecule type" value="Genomic_DNA"/>
</dbReference>
<name>A0A0S2DQW5_LYSEN</name>
<dbReference type="KEGG" id="lez:GLE_5362"/>
<organism evidence="1 2">
    <name type="scientific">Lysobacter enzymogenes</name>
    <dbReference type="NCBI Taxonomy" id="69"/>
    <lineage>
        <taxon>Bacteria</taxon>
        <taxon>Pseudomonadati</taxon>
        <taxon>Pseudomonadota</taxon>
        <taxon>Gammaproteobacteria</taxon>
        <taxon>Lysobacterales</taxon>
        <taxon>Lysobacteraceae</taxon>
        <taxon>Lysobacter</taxon>
    </lineage>
</organism>
<protein>
    <submittedName>
        <fullName evidence="1">Uncharacterized protein</fullName>
    </submittedName>
</protein>
<reference evidence="1 2" key="1">
    <citation type="submission" date="2015-11" db="EMBL/GenBank/DDBJ databases">
        <title>Genome sequences of Lysobacter enzymogenes strain C3 and Lysobacter antibioticus ATCC 29479.</title>
        <authorList>
            <person name="Kobayashi D.Y."/>
        </authorList>
    </citation>
    <scope>NUCLEOTIDE SEQUENCE [LARGE SCALE GENOMIC DNA]</scope>
    <source>
        <strain evidence="1 2">C3</strain>
    </source>
</reference>
<dbReference type="Proteomes" id="UP000061569">
    <property type="component" value="Chromosome"/>
</dbReference>
<dbReference type="AlphaFoldDB" id="A0A0S2DQW5"/>
<sequence length="67" mass="7580">MAPIESDKEEFVGTNALPGFAQISTGFEQGATRRRHGHARGEQTSANLFSTYDILGRRYNLAFEWKF</sequence>
<evidence type="ECO:0000313" key="1">
    <source>
        <dbReference type="EMBL" id="ALN60703.1"/>
    </source>
</evidence>
<accession>A0A0S2DQW5</accession>
<dbReference type="STRING" id="69.GLE_5362"/>